<organism evidence="1">
    <name type="scientific">human gut metagenome</name>
    <dbReference type="NCBI Taxonomy" id="408170"/>
    <lineage>
        <taxon>unclassified sequences</taxon>
        <taxon>metagenomes</taxon>
        <taxon>organismal metagenomes</taxon>
    </lineage>
</organism>
<proteinExistence type="predicted"/>
<protein>
    <submittedName>
        <fullName evidence="1">Uncharacterized protein</fullName>
    </submittedName>
</protein>
<feature type="non-terminal residue" evidence="1">
    <location>
        <position position="1"/>
    </location>
</feature>
<gene>
    <name evidence="1" type="ORF">LEA_11762</name>
</gene>
<dbReference type="AlphaFoldDB" id="K1SY88"/>
<reference evidence="1" key="1">
    <citation type="journal article" date="2013" name="Environ. Microbiol.">
        <title>Microbiota from the distal guts of lean and obese adolescents exhibit partial functional redundancy besides clear differences in community structure.</title>
        <authorList>
            <person name="Ferrer M."/>
            <person name="Ruiz A."/>
            <person name="Lanza F."/>
            <person name="Haange S.B."/>
            <person name="Oberbach A."/>
            <person name="Till H."/>
            <person name="Bargiela R."/>
            <person name="Campoy C."/>
            <person name="Segura M.T."/>
            <person name="Richter M."/>
            <person name="von Bergen M."/>
            <person name="Seifert J."/>
            <person name="Suarez A."/>
        </authorList>
    </citation>
    <scope>NUCLEOTIDE SEQUENCE</scope>
</reference>
<name>K1SY88_9ZZZZ</name>
<accession>K1SY88</accession>
<dbReference type="EMBL" id="AJWY01007938">
    <property type="protein sequence ID" value="EKC62598.1"/>
    <property type="molecule type" value="Genomic_DNA"/>
</dbReference>
<comment type="caution">
    <text evidence="1">The sequence shown here is derived from an EMBL/GenBank/DDBJ whole genome shotgun (WGS) entry which is preliminary data.</text>
</comment>
<sequence length="48" mass="5721">LFHIEDVDAGNNPYVVAEMAGNSPLTIYKHYYKNTKREEIKRQMEEMF</sequence>
<evidence type="ECO:0000313" key="1">
    <source>
        <dbReference type="EMBL" id="EKC62598.1"/>
    </source>
</evidence>